<name>L1L0V9_9ACTN</name>
<accession>L1L0V9</accession>
<evidence type="ECO:0000256" key="2">
    <source>
        <dbReference type="SAM" id="Phobius"/>
    </source>
</evidence>
<reference evidence="3 4" key="1">
    <citation type="submission" date="2012-11" db="EMBL/GenBank/DDBJ databases">
        <authorList>
            <person name="Huguet-Tapia J.C."/>
            <person name="Durkin A.S."/>
            <person name="Pettis G.S."/>
            <person name="Badger J.H."/>
        </authorList>
    </citation>
    <scope>NUCLEOTIDE SEQUENCE [LARGE SCALE GENOMIC DNA]</scope>
    <source>
        <strain evidence="3 4">91-03</strain>
    </source>
</reference>
<dbReference type="PATRIC" id="fig|698759.3.peg.2701"/>
<dbReference type="EMBL" id="AEJC01000197">
    <property type="protein sequence ID" value="EKX66716.1"/>
    <property type="molecule type" value="Genomic_DNA"/>
</dbReference>
<keyword evidence="2" id="KW-0472">Membrane</keyword>
<keyword evidence="2" id="KW-0812">Transmembrane</keyword>
<evidence type="ECO:0000313" key="3">
    <source>
        <dbReference type="EMBL" id="EKX66716.1"/>
    </source>
</evidence>
<sequence>MDEEVLISRSSPIAVAVLRIVPMVFSRRIAALAAVVAIPLGIAATSFALTDSPEAPKVPPRVELEKGSPGPTPSVEAERTPGTQKTPRDEVVPRPSVTDSPANDDDDDDLGQDDADDGAGDDG</sequence>
<comment type="caution">
    <text evidence="3">The sequence shown here is derived from an EMBL/GenBank/DDBJ whole genome shotgun (WGS) entry which is preliminary data.</text>
</comment>
<keyword evidence="4" id="KW-1185">Reference proteome</keyword>
<evidence type="ECO:0000313" key="4">
    <source>
        <dbReference type="Proteomes" id="UP000010411"/>
    </source>
</evidence>
<feature type="transmembrane region" description="Helical" evidence="2">
    <location>
        <begin position="29"/>
        <end position="49"/>
    </location>
</feature>
<dbReference type="AlphaFoldDB" id="L1L0V9"/>
<evidence type="ECO:0008006" key="5">
    <source>
        <dbReference type="Google" id="ProtNLM"/>
    </source>
</evidence>
<dbReference type="Proteomes" id="UP000010411">
    <property type="component" value="Unassembled WGS sequence"/>
</dbReference>
<feature type="compositionally biased region" description="Acidic residues" evidence="1">
    <location>
        <begin position="102"/>
        <end position="123"/>
    </location>
</feature>
<organism evidence="3 4">
    <name type="scientific">Streptomyces ipomoeae 91-03</name>
    <dbReference type="NCBI Taxonomy" id="698759"/>
    <lineage>
        <taxon>Bacteria</taxon>
        <taxon>Bacillati</taxon>
        <taxon>Actinomycetota</taxon>
        <taxon>Actinomycetes</taxon>
        <taxon>Kitasatosporales</taxon>
        <taxon>Streptomycetaceae</taxon>
        <taxon>Streptomyces</taxon>
    </lineage>
</organism>
<keyword evidence="2" id="KW-1133">Transmembrane helix</keyword>
<evidence type="ECO:0000256" key="1">
    <source>
        <dbReference type="SAM" id="MobiDB-lite"/>
    </source>
</evidence>
<feature type="region of interest" description="Disordered" evidence="1">
    <location>
        <begin position="48"/>
        <end position="123"/>
    </location>
</feature>
<gene>
    <name evidence="3" type="ORF">STRIP9103_02362</name>
</gene>
<proteinExistence type="predicted"/>
<protein>
    <recommendedName>
        <fullName evidence="5">Small secreted hydrophilic protein</fullName>
    </recommendedName>
</protein>